<accession>A0ABW2N298</accession>
<dbReference type="RefSeq" id="WP_255890775.1">
    <property type="nucleotide sequence ID" value="NZ_JAFMZM010000003.1"/>
</dbReference>
<evidence type="ECO:0000313" key="3">
    <source>
        <dbReference type="Proteomes" id="UP001596524"/>
    </source>
</evidence>
<protein>
    <submittedName>
        <fullName evidence="2">WD40 repeat domain-containing protein</fullName>
    </submittedName>
</protein>
<name>A0ABW2N298_9ACTN</name>
<keyword evidence="3" id="KW-1185">Reference proteome</keyword>
<keyword evidence="1" id="KW-0812">Transmembrane</keyword>
<organism evidence="2 3">
    <name type="scientific">Nocardioides astragali</name>
    <dbReference type="NCBI Taxonomy" id="1776736"/>
    <lineage>
        <taxon>Bacteria</taxon>
        <taxon>Bacillati</taxon>
        <taxon>Actinomycetota</taxon>
        <taxon>Actinomycetes</taxon>
        <taxon>Propionibacteriales</taxon>
        <taxon>Nocardioidaceae</taxon>
        <taxon>Nocardioides</taxon>
    </lineage>
</organism>
<dbReference type="EMBL" id="JBHTCH010000005">
    <property type="protein sequence ID" value="MFC7359972.1"/>
    <property type="molecule type" value="Genomic_DNA"/>
</dbReference>
<dbReference type="InterPro" id="IPR015943">
    <property type="entry name" value="WD40/YVTN_repeat-like_dom_sf"/>
</dbReference>
<proteinExistence type="predicted"/>
<evidence type="ECO:0000313" key="2">
    <source>
        <dbReference type="EMBL" id="MFC7359972.1"/>
    </source>
</evidence>
<sequence length="397" mass="40933">MTATEEMLRQSLHARADRTALEPTPMLDVVRRARELRRRSRRTTLIAAAAAVAAVGVPAGLALGSAGPDSSPSPADTTVTMDSLSDLPMGAPPAVDYVLDRTYVSADGTKTELVVDPGSVHDAAPYSGGVLVATRSQAGDSVGIADQVLFGPGVQVENKSCGGEELAVSGDGAHAAYTFFDNGCDRWTSVVLRWGPTGEGTGDPLDIVTTNGQRVEPVGVTADRVLYNVVDSTGGEPRLRVYTTDEWGPPLEVKGIARASTWDPTAGRVAGCSVDGQCVVVDEGDGSVQLTLDPGETPLSFSPDGRFLATATASDEQSPTVTVRDSRTGDVVTTLAGDDAAFQGDESSVAWEGSAHLLIARVDGDGEALVRLGIDGSAELATPATEPTLGGYLLPGA</sequence>
<dbReference type="SUPFAM" id="SSF82171">
    <property type="entry name" value="DPP6 N-terminal domain-like"/>
    <property type="match status" value="1"/>
</dbReference>
<gene>
    <name evidence="2" type="ORF">ACFQO6_06790</name>
</gene>
<dbReference type="Proteomes" id="UP001596524">
    <property type="component" value="Unassembled WGS sequence"/>
</dbReference>
<comment type="caution">
    <text evidence="2">The sequence shown here is derived from an EMBL/GenBank/DDBJ whole genome shotgun (WGS) entry which is preliminary data.</text>
</comment>
<evidence type="ECO:0000256" key="1">
    <source>
        <dbReference type="SAM" id="Phobius"/>
    </source>
</evidence>
<keyword evidence="1" id="KW-0472">Membrane</keyword>
<dbReference type="Gene3D" id="2.130.10.10">
    <property type="entry name" value="YVTN repeat-like/Quinoprotein amine dehydrogenase"/>
    <property type="match status" value="1"/>
</dbReference>
<feature type="transmembrane region" description="Helical" evidence="1">
    <location>
        <begin position="44"/>
        <end position="64"/>
    </location>
</feature>
<reference evidence="3" key="1">
    <citation type="journal article" date="2019" name="Int. J. Syst. Evol. Microbiol.">
        <title>The Global Catalogue of Microorganisms (GCM) 10K type strain sequencing project: providing services to taxonomists for standard genome sequencing and annotation.</title>
        <authorList>
            <consortium name="The Broad Institute Genomics Platform"/>
            <consortium name="The Broad Institute Genome Sequencing Center for Infectious Disease"/>
            <person name="Wu L."/>
            <person name="Ma J."/>
        </authorList>
    </citation>
    <scope>NUCLEOTIDE SEQUENCE [LARGE SCALE GENOMIC DNA]</scope>
    <source>
        <strain evidence="3">FCH27</strain>
    </source>
</reference>
<keyword evidence="1" id="KW-1133">Transmembrane helix</keyword>